<dbReference type="Gene3D" id="2.60.40.10">
    <property type="entry name" value="Immunoglobulins"/>
    <property type="match status" value="1"/>
</dbReference>
<dbReference type="InterPro" id="IPR050488">
    <property type="entry name" value="Ig_Fc_receptor"/>
</dbReference>
<feature type="region of interest" description="Disordered" evidence="3">
    <location>
        <begin position="379"/>
        <end position="406"/>
    </location>
</feature>
<evidence type="ECO:0000256" key="3">
    <source>
        <dbReference type="SAM" id="MobiDB-lite"/>
    </source>
</evidence>
<accession>A0AAD7R7J3</accession>
<dbReference type="Proteomes" id="UP001221898">
    <property type="component" value="Unassembled WGS sequence"/>
</dbReference>
<dbReference type="SUPFAM" id="SSF48726">
    <property type="entry name" value="Immunoglobulin"/>
    <property type="match status" value="1"/>
</dbReference>
<keyword evidence="4" id="KW-0812">Transmembrane</keyword>
<dbReference type="GO" id="GO:0006955">
    <property type="term" value="P:immune response"/>
    <property type="evidence" value="ECO:0007669"/>
    <property type="project" value="TreeGrafter"/>
</dbReference>
<evidence type="ECO:0000256" key="5">
    <source>
        <dbReference type="SAM" id="SignalP"/>
    </source>
</evidence>
<feature type="domain" description="Ig-like" evidence="6">
    <location>
        <begin position="95"/>
        <end position="182"/>
    </location>
</feature>
<name>A0AAD7R7J3_9TELE</name>
<evidence type="ECO:0000259" key="6">
    <source>
        <dbReference type="PROSITE" id="PS50835"/>
    </source>
</evidence>
<evidence type="ECO:0000256" key="1">
    <source>
        <dbReference type="ARBA" id="ARBA00022729"/>
    </source>
</evidence>
<evidence type="ECO:0000256" key="4">
    <source>
        <dbReference type="SAM" id="Phobius"/>
    </source>
</evidence>
<keyword evidence="4" id="KW-1133">Transmembrane helix</keyword>
<organism evidence="7 8">
    <name type="scientific">Aldrovandia affinis</name>
    <dbReference type="NCBI Taxonomy" id="143900"/>
    <lineage>
        <taxon>Eukaryota</taxon>
        <taxon>Metazoa</taxon>
        <taxon>Chordata</taxon>
        <taxon>Craniata</taxon>
        <taxon>Vertebrata</taxon>
        <taxon>Euteleostomi</taxon>
        <taxon>Actinopterygii</taxon>
        <taxon>Neopterygii</taxon>
        <taxon>Teleostei</taxon>
        <taxon>Notacanthiformes</taxon>
        <taxon>Halosauridae</taxon>
        <taxon>Aldrovandia</taxon>
    </lineage>
</organism>
<keyword evidence="1 5" id="KW-0732">Signal</keyword>
<dbReference type="Pfam" id="PF13895">
    <property type="entry name" value="Ig_2"/>
    <property type="match status" value="1"/>
</dbReference>
<dbReference type="PANTHER" id="PTHR11481:SF111">
    <property type="entry name" value="FC RECEPTOR-LIKE PROTEIN 3 ISOFORM X1"/>
    <property type="match status" value="1"/>
</dbReference>
<evidence type="ECO:0000313" key="8">
    <source>
        <dbReference type="Proteomes" id="UP001221898"/>
    </source>
</evidence>
<dbReference type="SMART" id="SM00409">
    <property type="entry name" value="IG"/>
    <property type="match status" value="2"/>
</dbReference>
<evidence type="ECO:0000313" key="7">
    <source>
        <dbReference type="EMBL" id="KAJ8367529.1"/>
    </source>
</evidence>
<gene>
    <name evidence="7" type="ORF">AAFF_G00315020</name>
</gene>
<feature type="chain" id="PRO_5042273822" description="Ig-like domain-containing protein" evidence="5">
    <location>
        <begin position="28"/>
        <end position="406"/>
    </location>
</feature>
<dbReference type="EMBL" id="JAINUG010000469">
    <property type="protein sequence ID" value="KAJ8367529.1"/>
    <property type="molecule type" value="Genomic_DNA"/>
</dbReference>
<dbReference type="AlphaFoldDB" id="A0AAD7R7J3"/>
<keyword evidence="4" id="KW-0472">Membrane</keyword>
<keyword evidence="8" id="KW-1185">Reference proteome</keyword>
<feature type="transmembrane region" description="Helical" evidence="4">
    <location>
        <begin position="335"/>
        <end position="358"/>
    </location>
</feature>
<dbReference type="GO" id="GO:0007166">
    <property type="term" value="P:cell surface receptor signaling pathway"/>
    <property type="evidence" value="ECO:0007669"/>
    <property type="project" value="TreeGrafter"/>
</dbReference>
<dbReference type="PANTHER" id="PTHR11481">
    <property type="entry name" value="IMMUNOGLOBULIN FC RECEPTOR"/>
    <property type="match status" value="1"/>
</dbReference>
<dbReference type="PROSITE" id="PS50835">
    <property type="entry name" value="IG_LIKE"/>
    <property type="match status" value="1"/>
</dbReference>
<dbReference type="GO" id="GO:0004888">
    <property type="term" value="F:transmembrane signaling receptor activity"/>
    <property type="evidence" value="ECO:0007669"/>
    <property type="project" value="TreeGrafter"/>
</dbReference>
<protein>
    <recommendedName>
        <fullName evidence="6">Ig-like domain-containing protein</fullName>
    </recommendedName>
</protein>
<dbReference type="InterPro" id="IPR036179">
    <property type="entry name" value="Ig-like_dom_sf"/>
</dbReference>
<dbReference type="InterPro" id="IPR003599">
    <property type="entry name" value="Ig_sub"/>
</dbReference>
<sequence>MERSVCFCLIPALAVLTGLWVQCGVLSDGAGEPTLSGPDVAYLDERIVFRCEAPSVPWAVAYELLRGTQDLPVAVRTPELGQPAFNSHLLQVVIPVRGASVVCDPDPPVLWEGEVLTLRCEVREGSHLSYRWYHNREEVPRPPGLPARLLIRGVSERDAGRYYCMVGNAMKNHRVSNSQEVEVRVKVSLSDVSISFSVTKEDWGYRADVRDNVTLANRTTGSLSAVFSVPVSLGRSLGQLHCRAGNRGNQQLHSQTLNLEVVPVGGAVQLQVEYLYSADSRAVGRGHTLFLPFIVAGNSGYYHCQATDSFDNTSWIQSQTVLIQNTELTLVSSEIIAVIFCCFLLLVLVGSAGCIFTLKNRHADSEVEPRSSDIRLSVIPPSSEVKEADPAGLDSEMQNMEPTAHS</sequence>
<keyword evidence="2" id="KW-1015">Disulfide bond</keyword>
<evidence type="ECO:0000256" key="2">
    <source>
        <dbReference type="ARBA" id="ARBA00023157"/>
    </source>
</evidence>
<comment type="caution">
    <text evidence="7">The sequence shown here is derived from an EMBL/GenBank/DDBJ whole genome shotgun (WGS) entry which is preliminary data.</text>
</comment>
<dbReference type="InterPro" id="IPR013783">
    <property type="entry name" value="Ig-like_fold"/>
</dbReference>
<dbReference type="InterPro" id="IPR007110">
    <property type="entry name" value="Ig-like_dom"/>
</dbReference>
<proteinExistence type="predicted"/>
<feature type="compositionally biased region" description="Polar residues" evidence="3">
    <location>
        <begin position="396"/>
        <end position="406"/>
    </location>
</feature>
<feature type="signal peptide" evidence="5">
    <location>
        <begin position="1"/>
        <end position="27"/>
    </location>
</feature>
<dbReference type="CDD" id="cd00096">
    <property type="entry name" value="Ig"/>
    <property type="match status" value="1"/>
</dbReference>
<reference evidence="7" key="1">
    <citation type="journal article" date="2023" name="Science">
        <title>Genome structures resolve the early diversification of teleost fishes.</title>
        <authorList>
            <person name="Parey E."/>
            <person name="Louis A."/>
            <person name="Montfort J."/>
            <person name="Bouchez O."/>
            <person name="Roques C."/>
            <person name="Iampietro C."/>
            <person name="Lluch J."/>
            <person name="Castinel A."/>
            <person name="Donnadieu C."/>
            <person name="Desvignes T."/>
            <person name="Floi Bucao C."/>
            <person name="Jouanno E."/>
            <person name="Wen M."/>
            <person name="Mejri S."/>
            <person name="Dirks R."/>
            <person name="Jansen H."/>
            <person name="Henkel C."/>
            <person name="Chen W.J."/>
            <person name="Zahm M."/>
            <person name="Cabau C."/>
            <person name="Klopp C."/>
            <person name="Thompson A.W."/>
            <person name="Robinson-Rechavi M."/>
            <person name="Braasch I."/>
            <person name="Lecointre G."/>
            <person name="Bobe J."/>
            <person name="Postlethwait J.H."/>
            <person name="Berthelot C."/>
            <person name="Roest Crollius H."/>
            <person name="Guiguen Y."/>
        </authorList>
    </citation>
    <scope>NUCLEOTIDE SEQUENCE</scope>
    <source>
        <strain evidence="7">NC1722</strain>
    </source>
</reference>
<dbReference type="GO" id="GO:0009897">
    <property type="term" value="C:external side of plasma membrane"/>
    <property type="evidence" value="ECO:0007669"/>
    <property type="project" value="TreeGrafter"/>
</dbReference>